<feature type="coiled-coil region" evidence="1">
    <location>
        <begin position="37"/>
        <end position="64"/>
    </location>
</feature>
<organism evidence="3 4">
    <name type="scientific">Sphingomonas limnosediminicola</name>
    <dbReference type="NCBI Taxonomy" id="940133"/>
    <lineage>
        <taxon>Bacteria</taxon>
        <taxon>Pseudomonadati</taxon>
        <taxon>Pseudomonadota</taxon>
        <taxon>Alphaproteobacteria</taxon>
        <taxon>Sphingomonadales</taxon>
        <taxon>Sphingomonadaceae</taxon>
        <taxon>Sphingomonas</taxon>
    </lineage>
</organism>
<feature type="domain" description="PH" evidence="2">
    <location>
        <begin position="1"/>
        <end position="21"/>
    </location>
</feature>
<evidence type="ECO:0000313" key="4">
    <source>
        <dbReference type="Proteomes" id="UP001500827"/>
    </source>
</evidence>
<proteinExistence type="predicted"/>
<dbReference type="PROSITE" id="PS50003">
    <property type="entry name" value="PH_DOMAIN"/>
    <property type="match status" value="1"/>
</dbReference>
<dbReference type="EMBL" id="BAABBM010000001">
    <property type="protein sequence ID" value="GAA3887380.1"/>
    <property type="molecule type" value="Genomic_DNA"/>
</dbReference>
<dbReference type="InterPro" id="IPR001849">
    <property type="entry name" value="PH_domain"/>
</dbReference>
<accession>A0ABP7KT95</accession>
<dbReference type="RefSeq" id="WP_344697932.1">
    <property type="nucleotide sequence ID" value="NZ_BAABBM010000001.1"/>
</dbReference>
<keyword evidence="1" id="KW-0175">Coiled coil</keyword>
<evidence type="ECO:0000256" key="1">
    <source>
        <dbReference type="SAM" id="Coils"/>
    </source>
</evidence>
<evidence type="ECO:0000259" key="2">
    <source>
        <dbReference type="PROSITE" id="PS50003"/>
    </source>
</evidence>
<reference evidence="4" key="1">
    <citation type="journal article" date="2019" name="Int. J. Syst. Evol. Microbiol.">
        <title>The Global Catalogue of Microorganisms (GCM) 10K type strain sequencing project: providing services to taxonomists for standard genome sequencing and annotation.</title>
        <authorList>
            <consortium name="The Broad Institute Genomics Platform"/>
            <consortium name="The Broad Institute Genome Sequencing Center for Infectious Disease"/>
            <person name="Wu L."/>
            <person name="Ma J."/>
        </authorList>
    </citation>
    <scope>NUCLEOTIDE SEQUENCE [LARGE SCALE GENOMIC DNA]</scope>
    <source>
        <strain evidence="4">JCM 17543</strain>
    </source>
</reference>
<protein>
    <recommendedName>
        <fullName evidence="2">PH domain-containing protein</fullName>
    </recommendedName>
</protein>
<keyword evidence="4" id="KW-1185">Reference proteome</keyword>
<sequence length="80" mass="8930">MNAPTESQVEVWVKSIARAEAREMVSQASRGMAAATADAVKQRLKAQAQRITELERQVEAMKQRQILPVEEWPLRVVNGG</sequence>
<comment type="caution">
    <text evidence="3">The sequence shown here is derived from an EMBL/GenBank/DDBJ whole genome shotgun (WGS) entry which is preliminary data.</text>
</comment>
<name>A0ABP7KT95_9SPHN</name>
<gene>
    <name evidence="3" type="ORF">GCM10022276_03060</name>
</gene>
<dbReference type="Proteomes" id="UP001500827">
    <property type="component" value="Unassembled WGS sequence"/>
</dbReference>
<evidence type="ECO:0000313" key="3">
    <source>
        <dbReference type="EMBL" id="GAA3887380.1"/>
    </source>
</evidence>